<protein>
    <submittedName>
        <fullName evidence="2">Uncharacterized protein</fullName>
    </submittedName>
</protein>
<name>A0A077MGQ3_9MICO</name>
<sequence>MSAAGRVRRRVTALIAAMNIKTPIERGRVGIVSPLGGVMTVEVGAITGHLNVWTLDGVHVLIGYVGSPDIYTAAGAIPDGCGLVDAVALLAADPGVDGDGNPVPARLPNPESAPARSKGEGTHERENKS</sequence>
<dbReference type="STRING" id="1193518.BN13_80041"/>
<reference evidence="2 3" key="1">
    <citation type="journal article" date="2013" name="ISME J.">
        <title>A metabolic model for members of the genus Tetrasphaera involved in enhanced biological phosphorus removal.</title>
        <authorList>
            <person name="Kristiansen R."/>
            <person name="Nguyen H.T.T."/>
            <person name="Saunders A.M."/>
            <person name="Nielsen J.L."/>
            <person name="Wimmer R."/>
            <person name="Le V.Q."/>
            <person name="McIlroy S.J."/>
            <person name="Petrovski S."/>
            <person name="Seviour R.J."/>
            <person name="Calteau A."/>
            <person name="Nielsen K.L."/>
            <person name="Nielsen P.H."/>
        </authorList>
    </citation>
    <scope>NUCLEOTIDE SEQUENCE [LARGE SCALE GENOMIC DNA]</scope>
    <source>
        <strain evidence="2 3">Ben 74</strain>
    </source>
</reference>
<dbReference type="EMBL" id="CAJC01000194">
    <property type="protein sequence ID" value="CCI54672.1"/>
    <property type="molecule type" value="Genomic_DNA"/>
</dbReference>
<comment type="caution">
    <text evidence="2">The sequence shown here is derived from an EMBL/GenBank/DDBJ whole genome shotgun (WGS) entry which is preliminary data.</text>
</comment>
<feature type="compositionally biased region" description="Basic and acidic residues" evidence="1">
    <location>
        <begin position="117"/>
        <end position="129"/>
    </location>
</feature>
<evidence type="ECO:0000313" key="3">
    <source>
        <dbReference type="Proteomes" id="UP000035720"/>
    </source>
</evidence>
<dbReference type="Proteomes" id="UP000035720">
    <property type="component" value="Unassembled WGS sequence"/>
</dbReference>
<proteinExistence type="predicted"/>
<gene>
    <name evidence="2" type="ORF">BN13_80041</name>
</gene>
<organism evidence="2 3">
    <name type="scientific">Nostocoides jenkinsii Ben 74</name>
    <dbReference type="NCBI Taxonomy" id="1193518"/>
    <lineage>
        <taxon>Bacteria</taxon>
        <taxon>Bacillati</taxon>
        <taxon>Actinomycetota</taxon>
        <taxon>Actinomycetes</taxon>
        <taxon>Micrococcales</taxon>
        <taxon>Intrasporangiaceae</taxon>
        <taxon>Nostocoides</taxon>
    </lineage>
</organism>
<evidence type="ECO:0000313" key="2">
    <source>
        <dbReference type="EMBL" id="CCI54672.1"/>
    </source>
</evidence>
<keyword evidence="3" id="KW-1185">Reference proteome</keyword>
<evidence type="ECO:0000256" key="1">
    <source>
        <dbReference type="SAM" id="MobiDB-lite"/>
    </source>
</evidence>
<accession>A0A077MGQ3</accession>
<feature type="region of interest" description="Disordered" evidence="1">
    <location>
        <begin position="95"/>
        <end position="129"/>
    </location>
</feature>
<dbReference type="AlphaFoldDB" id="A0A077MGQ3"/>